<dbReference type="KEGG" id="jeh:EJN90_00775"/>
<evidence type="ECO:0000313" key="1">
    <source>
        <dbReference type="EMBL" id="AZP05627.1"/>
    </source>
</evidence>
<dbReference type="Proteomes" id="UP000273326">
    <property type="component" value="Chromosome"/>
</dbReference>
<proteinExistence type="predicted"/>
<dbReference type="EMBL" id="CP034465">
    <property type="protein sequence ID" value="AZP05627.1"/>
    <property type="molecule type" value="Genomic_DNA"/>
</dbReference>
<protein>
    <submittedName>
        <fullName evidence="1">Dihydrolipoamide dehydrogenase</fullName>
    </submittedName>
</protein>
<name>A0A3S9HE21_9LACT</name>
<organism evidence="1 2">
    <name type="scientific">Jeotgalibaca ciconiae</name>
    <dbReference type="NCBI Taxonomy" id="2496265"/>
    <lineage>
        <taxon>Bacteria</taxon>
        <taxon>Bacillati</taxon>
        <taxon>Bacillota</taxon>
        <taxon>Bacilli</taxon>
        <taxon>Lactobacillales</taxon>
        <taxon>Carnobacteriaceae</taxon>
        <taxon>Jeotgalibaca</taxon>
    </lineage>
</organism>
<keyword evidence="2" id="KW-1185">Reference proteome</keyword>
<dbReference type="OrthoDB" id="2155895at2"/>
<sequence length="185" mass="21325">MSVVANKEREKYPEKWIGMPASRFLKYRSWINKGKPGICGTYCSAVLIHDAIYQETRKSLNRDVLLKGLKVVVDNLMPYRGTYFWDVAFGIRRILADMPEWKVRMGLIPEKIVPEVLSKKGAGPIVVGTNILLNSQYKNHWLVVYAYGYNEEGKLYFRAYDNHGRYKAIIPASQTISCVWLEKNS</sequence>
<evidence type="ECO:0000313" key="2">
    <source>
        <dbReference type="Proteomes" id="UP000273326"/>
    </source>
</evidence>
<dbReference type="AlphaFoldDB" id="A0A3S9HE21"/>
<reference evidence="2" key="1">
    <citation type="submission" date="2018-12" db="EMBL/GenBank/DDBJ databases">
        <title>Complete genome sequencing of Jeotgalibaca sp. H21T32.</title>
        <authorList>
            <person name="Bae J.-W."/>
            <person name="Lee S.-Y."/>
        </authorList>
    </citation>
    <scope>NUCLEOTIDE SEQUENCE [LARGE SCALE GENOMIC DNA]</scope>
    <source>
        <strain evidence="2">H21T32</strain>
    </source>
</reference>
<accession>A0A3S9HE21</accession>
<gene>
    <name evidence="1" type="ORF">EJN90_00775</name>
</gene>